<reference evidence="1 2" key="1">
    <citation type="submission" date="2014-05" db="EMBL/GenBank/DDBJ databases">
        <title>Draft genome sequence of a rare smut relative, Tilletiaria anomala UBC 951.</title>
        <authorList>
            <consortium name="DOE Joint Genome Institute"/>
            <person name="Toome M."/>
            <person name="Kuo A."/>
            <person name="Henrissat B."/>
            <person name="Lipzen A."/>
            <person name="Tritt A."/>
            <person name="Yoshinaga Y."/>
            <person name="Zane M."/>
            <person name="Barry K."/>
            <person name="Grigoriev I.V."/>
            <person name="Spatafora J.W."/>
            <person name="Aimea M.C."/>
        </authorList>
    </citation>
    <scope>NUCLEOTIDE SEQUENCE [LARGE SCALE GENOMIC DNA]</scope>
    <source>
        <strain evidence="1 2">UBC 951</strain>
    </source>
</reference>
<dbReference type="HOGENOM" id="CLU_1579594_0_0_1"/>
<keyword evidence="2" id="KW-1185">Reference proteome</keyword>
<name>A0A066WF67_TILAU</name>
<dbReference type="InParanoid" id="A0A066WF67"/>
<dbReference type="RefSeq" id="XP_013245234.1">
    <property type="nucleotide sequence ID" value="XM_013389780.1"/>
</dbReference>
<dbReference type="AlphaFoldDB" id="A0A066WF67"/>
<evidence type="ECO:0000313" key="2">
    <source>
        <dbReference type="Proteomes" id="UP000027361"/>
    </source>
</evidence>
<gene>
    <name evidence="1" type="ORF">K437DRAFT_4879</name>
</gene>
<dbReference type="Proteomes" id="UP000027361">
    <property type="component" value="Unassembled WGS sequence"/>
</dbReference>
<protein>
    <submittedName>
        <fullName evidence="1">Uncharacterized protein</fullName>
    </submittedName>
</protein>
<organism evidence="1 2">
    <name type="scientific">Tilletiaria anomala (strain ATCC 24038 / CBS 436.72 / UBC 951)</name>
    <dbReference type="NCBI Taxonomy" id="1037660"/>
    <lineage>
        <taxon>Eukaryota</taxon>
        <taxon>Fungi</taxon>
        <taxon>Dikarya</taxon>
        <taxon>Basidiomycota</taxon>
        <taxon>Ustilaginomycotina</taxon>
        <taxon>Exobasidiomycetes</taxon>
        <taxon>Georgefischeriales</taxon>
        <taxon>Tilletiariaceae</taxon>
        <taxon>Tilletiaria</taxon>
    </lineage>
</organism>
<sequence>MPLYLTPGSDLRIFWLFYFSSRRMLTLETGCTLTSNDASGVKRDLVEVSGLTLYYPQSPVFDALRTKAVLLHILSPSQPVLFEKSLEGENGIHRWDILGPCACKSPPTGSIRSGPSMQALPLHSSLSVNLRGLPDRGRSLLLSCSRSFLTSAGTVERLAWTCCEASLCE</sequence>
<proteinExistence type="predicted"/>
<accession>A0A066WF67</accession>
<evidence type="ECO:0000313" key="1">
    <source>
        <dbReference type="EMBL" id="KDN52401.1"/>
    </source>
</evidence>
<dbReference type="EMBL" id="JMSN01000010">
    <property type="protein sequence ID" value="KDN52401.1"/>
    <property type="molecule type" value="Genomic_DNA"/>
</dbReference>
<dbReference type="GeneID" id="25267536"/>
<comment type="caution">
    <text evidence="1">The sequence shown here is derived from an EMBL/GenBank/DDBJ whole genome shotgun (WGS) entry which is preliminary data.</text>
</comment>